<feature type="signal peptide" evidence="3">
    <location>
        <begin position="1"/>
        <end position="19"/>
    </location>
</feature>
<dbReference type="InterPro" id="IPR010699">
    <property type="entry name" value="DUF1275"/>
</dbReference>
<feature type="region of interest" description="Disordered" evidence="1">
    <location>
        <begin position="140"/>
        <end position="159"/>
    </location>
</feature>
<sequence length="159" mass="17054">MVLIAAFLNFLYPSGHFEADPGTINSAPILCSIGLLAAAAGAQVAMSRQLGMPEIPTTQATAAYVDLFVDPNFFAGIRKNRSRNRRILFILTLCIGSFIGAPAYHYSSMALALFLGGCVKIVVTGLFCFNSSQMERRISKIGDGTEDSPTSLKRALDTV</sequence>
<dbReference type="EMBL" id="JAXOVC010000014">
    <property type="protein sequence ID" value="KAK4494174.1"/>
    <property type="molecule type" value="Genomic_DNA"/>
</dbReference>
<keyword evidence="2" id="KW-1133">Transmembrane helix</keyword>
<keyword evidence="2" id="KW-0812">Transmembrane</keyword>
<keyword evidence="2" id="KW-0472">Membrane</keyword>
<evidence type="ECO:0000256" key="3">
    <source>
        <dbReference type="SAM" id="SignalP"/>
    </source>
</evidence>
<evidence type="ECO:0000256" key="2">
    <source>
        <dbReference type="SAM" id="Phobius"/>
    </source>
</evidence>
<dbReference type="PANTHER" id="PTHR37488">
    <property type="entry name" value="DUF1275 DOMAIN-CONTAINING PROTEIN"/>
    <property type="match status" value="1"/>
</dbReference>
<keyword evidence="3" id="KW-0732">Signal</keyword>
<evidence type="ECO:0000256" key="1">
    <source>
        <dbReference type="SAM" id="MobiDB-lite"/>
    </source>
</evidence>
<dbReference type="Pfam" id="PF06912">
    <property type="entry name" value="DUF1275"/>
    <property type="match status" value="1"/>
</dbReference>
<comment type="caution">
    <text evidence="4">The sequence shown here is derived from an EMBL/GenBank/DDBJ whole genome shotgun (WGS) entry which is preliminary data.</text>
</comment>
<organism evidence="4 5">
    <name type="scientific">Zasmidium cellare</name>
    <name type="common">Wine cellar mold</name>
    <name type="synonym">Racodium cellare</name>
    <dbReference type="NCBI Taxonomy" id="395010"/>
    <lineage>
        <taxon>Eukaryota</taxon>
        <taxon>Fungi</taxon>
        <taxon>Dikarya</taxon>
        <taxon>Ascomycota</taxon>
        <taxon>Pezizomycotina</taxon>
        <taxon>Dothideomycetes</taxon>
        <taxon>Dothideomycetidae</taxon>
        <taxon>Mycosphaerellales</taxon>
        <taxon>Mycosphaerellaceae</taxon>
        <taxon>Zasmidium</taxon>
    </lineage>
</organism>
<gene>
    <name evidence="4" type="ORF">PRZ48_014472</name>
</gene>
<reference evidence="4 5" key="1">
    <citation type="journal article" date="2023" name="G3 (Bethesda)">
        <title>A chromosome-level genome assembly of Zasmidium syzygii isolated from banana leaves.</title>
        <authorList>
            <person name="van Westerhoven A.C."/>
            <person name="Mehrabi R."/>
            <person name="Talebi R."/>
            <person name="Steentjes M.B.F."/>
            <person name="Corcolon B."/>
            <person name="Chong P.A."/>
            <person name="Kema G.H.J."/>
            <person name="Seidl M.F."/>
        </authorList>
    </citation>
    <scope>NUCLEOTIDE SEQUENCE [LARGE SCALE GENOMIC DNA]</scope>
    <source>
        <strain evidence="4 5">P124</strain>
    </source>
</reference>
<accession>A0ABR0DYK5</accession>
<name>A0ABR0DYK5_ZASCE</name>
<evidence type="ECO:0000313" key="4">
    <source>
        <dbReference type="EMBL" id="KAK4494174.1"/>
    </source>
</evidence>
<evidence type="ECO:0000313" key="5">
    <source>
        <dbReference type="Proteomes" id="UP001305779"/>
    </source>
</evidence>
<feature type="transmembrane region" description="Helical" evidence="2">
    <location>
        <begin position="110"/>
        <end position="129"/>
    </location>
</feature>
<proteinExistence type="predicted"/>
<protein>
    <submittedName>
        <fullName evidence="4">Uncharacterized protein</fullName>
    </submittedName>
</protein>
<keyword evidence="5" id="KW-1185">Reference proteome</keyword>
<dbReference type="Proteomes" id="UP001305779">
    <property type="component" value="Unassembled WGS sequence"/>
</dbReference>
<feature type="transmembrane region" description="Helical" evidence="2">
    <location>
        <begin position="87"/>
        <end position="104"/>
    </location>
</feature>
<dbReference type="PANTHER" id="PTHR37488:SF2">
    <property type="entry name" value="DUF1275 DOMAIN-CONTAINING PROTEIN"/>
    <property type="match status" value="1"/>
</dbReference>
<feature type="chain" id="PRO_5046972847" evidence="3">
    <location>
        <begin position="20"/>
        <end position="159"/>
    </location>
</feature>